<sequence length="158" mass="17882">MRSKPATIRKITPDPIYHDVVISKLINRIMKDGKRAVAQKQIYQTLDLLKEKTGNDPLETLLAALENIKPQMEVRARRIGGAAYQVPSPVRTQRKESLAIRWLILAARSRPSSEFHTFSEKLAAELIDALNNAGGAIKKKLDTHRMAEANKAFAHFRW</sequence>
<dbReference type="GO" id="GO:0003735">
    <property type="term" value="F:structural constituent of ribosome"/>
    <property type="evidence" value="ECO:0007669"/>
    <property type="project" value="InterPro"/>
</dbReference>
<comment type="function">
    <text evidence="6">One of the primary rRNA binding proteins, it binds directly to 16S rRNA where it nucleates assembly of the head domain of the 30S subunit. Is located at the subunit interface close to the decoding center, probably blocks exit of the E-site tRNA.</text>
</comment>
<name>A0A0G1ADH0_9BACT</name>
<dbReference type="GO" id="GO:0006412">
    <property type="term" value="P:translation"/>
    <property type="evidence" value="ECO:0007669"/>
    <property type="project" value="UniProtKB-UniRule"/>
</dbReference>
<dbReference type="Gene3D" id="1.10.455.10">
    <property type="entry name" value="Ribosomal protein S7 domain"/>
    <property type="match status" value="1"/>
</dbReference>
<dbReference type="CDD" id="cd14869">
    <property type="entry name" value="uS7_Bacteria"/>
    <property type="match status" value="1"/>
</dbReference>
<dbReference type="Proteomes" id="UP000034160">
    <property type="component" value="Unassembled WGS sequence"/>
</dbReference>
<evidence type="ECO:0000256" key="1">
    <source>
        <dbReference type="ARBA" id="ARBA00007151"/>
    </source>
</evidence>
<dbReference type="PIRSF" id="PIRSF002122">
    <property type="entry name" value="RPS7p_RPS7a_RPS5e_RPS7o"/>
    <property type="match status" value="1"/>
</dbReference>
<dbReference type="NCBIfam" id="TIGR01029">
    <property type="entry name" value="rpsG_bact"/>
    <property type="match status" value="1"/>
</dbReference>
<dbReference type="GO" id="GO:0000049">
    <property type="term" value="F:tRNA binding"/>
    <property type="evidence" value="ECO:0007669"/>
    <property type="project" value="UniProtKB-UniRule"/>
</dbReference>
<gene>
    <name evidence="6" type="primary">rpsG</name>
    <name evidence="8" type="ORF">UU93_C0009G0009</name>
</gene>
<evidence type="ECO:0000256" key="6">
    <source>
        <dbReference type="HAMAP-Rule" id="MF_00480"/>
    </source>
</evidence>
<evidence type="ECO:0000313" key="9">
    <source>
        <dbReference type="Proteomes" id="UP000034160"/>
    </source>
</evidence>
<dbReference type="AlphaFoldDB" id="A0A0G1ADH0"/>
<reference evidence="8 9" key="1">
    <citation type="journal article" date="2015" name="Nature">
        <title>rRNA introns, odd ribosomes, and small enigmatic genomes across a large radiation of phyla.</title>
        <authorList>
            <person name="Brown C.T."/>
            <person name="Hug L.A."/>
            <person name="Thomas B.C."/>
            <person name="Sharon I."/>
            <person name="Castelle C.J."/>
            <person name="Singh A."/>
            <person name="Wilkins M.J."/>
            <person name="Williams K.H."/>
            <person name="Banfield J.F."/>
        </authorList>
    </citation>
    <scope>NUCLEOTIDE SEQUENCE [LARGE SCALE GENOMIC DNA]</scope>
</reference>
<evidence type="ECO:0000256" key="3">
    <source>
        <dbReference type="ARBA" id="ARBA00022884"/>
    </source>
</evidence>
<dbReference type="GO" id="GO:0015935">
    <property type="term" value="C:small ribosomal subunit"/>
    <property type="evidence" value="ECO:0007669"/>
    <property type="project" value="InterPro"/>
</dbReference>
<evidence type="ECO:0000256" key="2">
    <source>
        <dbReference type="ARBA" id="ARBA00022730"/>
    </source>
</evidence>
<dbReference type="InterPro" id="IPR000235">
    <property type="entry name" value="Ribosomal_uS7"/>
</dbReference>
<dbReference type="GO" id="GO:0019843">
    <property type="term" value="F:rRNA binding"/>
    <property type="evidence" value="ECO:0007669"/>
    <property type="project" value="UniProtKB-UniRule"/>
</dbReference>
<feature type="domain" description="Small ribosomal subunit protein uS7" evidence="7">
    <location>
        <begin position="2"/>
        <end position="151"/>
    </location>
</feature>
<evidence type="ECO:0000313" key="8">
    <source>
        <dbReference type="EMBL" id="KKS32171.1"/>
    </source>
</evidence>
<dbReference type="HAMAP" id="MF_00480_B">
    <property type="entry name" value="Ribosomal_uS7_B"/>
    <property type="match status" value="1"/>
</dbReference>
<keyword evidence="4 6" id="KW-0689">Ribosomal protein</keyword>
<dbReference type="Pfam" id="PF00177">
    <property type="entry name" value="Ribosomal_S7"/>
    <property type="match status" value="1"/>
</dbReference>
<dbReference type="PATRIC" id="fig|1618356.3.peg.503"/>
<dbReference type="SUPFAM" id="SSF47973">
    <property type="entry name" value="Ribosomal protein S7"/>
    <property type="match status" value="1"/>
</dbReference>
<comment type="caution">
    <text evidence="8">The sequence shown here is derived from an EMBL/GenBank/DDBJ whole genome shotgun (WGS) entry which is preliminary data.</text>
</comment>
<accession>A0A0G1ADH0</accession>
<dbReference type="EMBL" id="LCCN01000009">
    <property type="protein sequence ID" value="KKS32171.1"/>
    <property type="molecule type" value="Genomic_DNA"/>
</dbReference>
<evidence type="ECO:0000256" key="4">
    <source>
        <dbReference type="ARBA" id="ARBA00022980"/>
    </source>
</evidence>
<comment type="similarity">
    <text evidence="1 6">Belongs to the universal ribosomal protein uS7 family.</text>
</comment>
<protein>
    <recommendedName>
        <fullName evidence="6">Small ribosomal subunit protein uS7</fullName>
    </recommendedName>
</protein>
<keyword evidence="2 6" id="KW-0699">rRNA-binding</keyword>
<keyword evidence="3 6" id="KW-0694">RNA-binding</keyword>
<dbReference type="PANTHER" id="PTHR11205">
    <property type="entry name" value="RIBOSOMAL PROTEIN S7"/>
    <property type="match status" value="1"/>
</dbReference>
<dbReference type="FunFam" id="1.10.455.10:FF:000001">
    <property type="entry name" value="30S ribosomal protein S7"/>
    <property type="match status" value="1"/>
</dbReference>
<dbReference type="InterPro" id="IPR005717">
    <property type="entry name" value="Ribosomal_uS7_bac/org-type"/>
</dbReference>
<dbReference type="STRING" id="1618356.UU93_C0009G0009"/>
<dbReference type="InterPro" id="IPR036823">
    <property type="entry name" value="Ribosomal_uS7_dom_sf"/>
</dbReference>
<keyword evidence="6" id="KW-0820">tRNA-binding</keyword>
<proteinExistence type="inferred from homology"/>
<organism evidence="8 9">
    <name type="scientific">Candidatus Amesbacteria bacterium GW2011_GWA2_42_12</name>
    <dbReference type="NCBI Taxonomy" id="1618356"/>
    <lineage>
        <taxon>Bacteria</taxon>
        <taxon>Candidatus Amesiibacteriota</taxon>
    </lineage>
</organism>
<dbReference type="InterPro" id="IPR023798">
    <property type="entry name" value="Ribosomal_uS7_dom"/>
</dbReference>
<keyword evidence="5 6" id="KW-0687">Ribonucleoprotein</keyword>
<evidence type="ECO:0000259" key="7">
    <source>
        <dbReference type="Pfam" id="PF00177"/>
    </source>
</evidence>
<comment type="subunit">
    <text evidence="6">Part of the 30S ribosomal subunit. Contacts proteins S9 and S11.</text>
</comment>
<evidence type="ECO:0000256" key="5">
    <source>
        <dbReference type="ARBA" id="ARBA00023274"/>
    </source>
</evidence>